<dbReference type="Proteomes" id="UP000006732">
    <property type="component" value="Chromosome"/>
</dbReference>
<proteinExistence type="predicted"/>
<feature type="domain" description="Protein CR006 P-loop" evidence="1">
    <location>
        <begin position="109"/>
        <end position="737"/>
    </location>
</feature>
<dbReference type="OrthoDB" id="9789562at2"/>
<dbReference type="HOGENOM" id="CLU_016086_0_0_7"/>
<name>A1AK76_PELPD</name>
<dbReference type="KEGG" id="ppd:Ppro_0107"/>
<evidence type="ECO:0000313" key="3">
    <source>
        <dbReference type="Proteomes" id="UP000006732"/>
    </source>
</evidence>
<organism evidence="2 3">
    <name type="scientific">Pelobacter propionicus (strain DSM 2379 / NBRC 103807 / OttBd1)</name>
    <dbReference type="NCBI Taxonomy" id="338966"/>
    <lineage>
        <taxon>Bacteria</taxon>
        <taxon>Pseudomonadati</taxon>
        <taxon>Thermodesulfobacteriota</taxon>
        <taxon>Desulfuromonadia</taxon>
        <taxon>Desulfuromonadales</taxon>
        <taxon>Desulfuromonadaceae</taxon>
        <taxon>Pelobacter</taxon>
    </lineage>
</organism>
<dbReference type="InterPro" id="IPR027417">
    <property type="entry name" value="P-loop_NTPase"/>
</dbReference>
<dbReference type="SUPFAM" id="SSF52540">
    <property type="entry name" value="P-loop containing nucleoside triphosphate hydrolases"/>
    <property type="match status" value="1"/>
</dbReference>
<evidence type="ECO:0000259" key="1">
    <source>
        <dbReference type="Pfam" id="PF13166"/>
    </source>
</evidence>
<reference evidence="2 3" key="1">
    <citation type="submission" date="2006-10" db="EMBL/GenBank/DDBJ databases">
        <title>Complete sequence of chromosome of Pelobacter propionicus DSM 2379.</title>
        <authorList>
            <consortium name="US DOE Joint Genome Institute"/>
            <person name="Copeland A."/>
            <person name="Lucas S."/>
            <person name="Lapidus A."/>
            <person name="Barry K."/>
            <person name="Detter J.C."/>
            <person name="Glavina del Rio T."/>
            <person name="Hammon N."/>
            <person name="Israni S."/>
            <person name="Dalin E."/>
            <person name="Tice H."/>
            <person name="Pitluck S."/>
            <person name="Saunders E."/>
            <person name="Brettin T."/>
            <person name="Bruce D."/>
            <person name="Han C."/>
            <person name="Tapia R."/>
            <person name="Schmutz J."/>
            <person name="Larimer F."/>
            <person name="Land M."/>
            <person name="Hauser L."/>
            <person name="Kyrpides N."/>
            <person name="Kim E."/>
            <person name="Lovley D."/>
            <person name="Richardson P."/>
        </authorList>
    </citation>
    <scope>NUCLEOTIDE SEQUENCE [LARGE SCALE GENOMIC DNA]</scope>
    <source>
        <strain evidence="3">DSM 2379 / NBRC 103807 / OttBd1</strain>
    </source>
</reference>
<accession>A1AK76</accession>
<dbReference type="Gene3D" id="3.40.50.300">
    <property type="entry name" value="P-loop containing nucleotide triphosphate hydrolases"/>
    <property type="match status" value="2"/>
</dbReference>
<evidence type="ECO:0000313" key="2">
    <source>
        <dbReference type="EMBL" id="ABK97746.1"/>
    </source>
</evidence>
<gene>
    <name evidence="2" type="ordered locus">Ppro_0107</name>
</gene>
<dbReference type="RefSeq" id="WP_011734061.1">
    <property type="nucleotide sequence ID" value="NC_008609.1"/>
</dbReference>
<keyword evidence="3" id="KW-1185">Reference proteome</keyword>
<sequence length="869" mass="97570">MTEVSVTNADNLNSQIMKYACSLPYYTKYLAGKLLSGTEVTDNDINDAYAYFLEDAGLQEKKHRKSINITCDSISNSDYHKNLLLSSLYGVEGVNALVEKQTIEFSPKLTIIYGVNGSGKSGYIRLLKQAFHSRTTEPIIPNIHLASGHKATKAIFEFKTDATPYTLNYPTQKDKTEFKQFSIFDNKCVSIHLAKNRPEFRPAGLNFFADLTDAFRKLEEKIEKEVSTKIAPKDYGALFDGESAIREFMVNLSAKTKVADLKKMIPFTEADKAKRTELESQKVQLQALKKDKEIGILTNNKKLLETLKTSIADNNKQLSAEALLAIQTAISDCITKDEIANNEGLENVKTDTFEKVESAEWKAFIVAANKFAIQQEDNGGPYPKDIDTCLFCRQPLSAEAKKLIESYWVFIKSQAEHNATAANGVLKATKAVYDGLKFDLLPDDAVLTTWLLENHPEQLKGIKASLLIQKALAADISSDIETKVINKRAAVVIETTPIDTISTSIDTAITKLQKNDPSEEIKKLQTTITFLNHKEKLEQHISDIESYIDCLIWADTAAKTAKDNISRLQLTKKAKELSGKYFNDAYAASFNQECEALDGHFEIDISHTGASGASYKQLFLKGKNQPSQILSEGEQKVISLADFLAEINLSEITRGIIFDDPVTSLDDERKCLIGNRIVNETAKKQIVVFTHDLVFVSTLISICEATKTLYTCHWIEKRDEKPGHVFINSSPSFEKKYRNSNIPMAHYSEAKEATCPPDRREYLTKAGFTALRTCYEMLVISGMFSDVVQRFAERVSVDSLNEACFCRELADKLQDGFYQCCQYMEGHSHSDKYAYKKPTIDNFMEEITRYDVIKAKIKAHKKAVKTPQA</sequence>
<dbReference type="InterPro" id="IPR026866">
    <property type="entry name" value="CR006_AAA"/>
</dbReference>
<dbReference type="eggNOG" id="COG0497">
    <property type="taxonomic scope" value="Bacteria"/>
</dbReference>
<dbReference type="AlphaFoldDB" id="A1AK76"/>
<protein>
    <recommendedName>
        <fullName evidence="1">Protein CR006 P-loop domain-containing protein</fullName>
    </recommendedName>
</protein>
<dbReference type="EMBL" id="CP000482">
    <property type="protein sequence ID" value="ABK97746.1"/>
    <property type="molecule type" value="Genomic_DNA"/>
</dbReference>
<dbReference type="Pfam" id="PF13166">
    <property type="entry name" value="AAA_13"/>
    <property type="match status" value="1"/>
</dbReference>